<evidence type="ECO:0000313" key="1">
    <source>
        <dbReference type="EMBL" id="ATG73123.1"/>
    </source>
</evidence>
<dbReference type="AlphaFoldDB" id="A0A291HLV5"/>
<keyword evidence="2" id="KW-1185">Reference proteome</keyword>
<proteinExistence type="predicted"/>
<sequence length="61" mass="6880">MNAELIHQLQRTVDEEASGAATHPLKIVEAGCFDAGKHDYQLEIEHLNAKLGRILKRLEEK</sequence>
<dbReference type="Proteomes" id="UP000217763">
    <property type="component" value="Chromosome"/>
</dbReference>
<gene>
    <name evidence="1" type="ORF">AN401_04035</name>
</gene>
<reference evidence="2" key="1">
    <citation type="submission" date="2015-09" db="EMBL/GenBank/DDBJ databases">
        <authorList>
            <person name="Shao Z."/>
            <person name="Wang L."/>
        </authorList>
    </citation>
    <scope>NUCLEOTIDE SEQUENCE [LARGE SCALE GENOMIC DNA]</scope>
    <source>
        <strain evidence="2">F13-1</strain>
    </source>
</reference>
<dbReference type="RefSeq" id="WP_096778611.1">
    <property type="nucleotide sequence ID" value="NZ_CP012621.1"/>
</dbReference>
<accession>A0A291HLV5</accession>
<name>A0A291HLV5_9GAMM</name>
<protein>
    <submittedName>
        <fullName evidence="1">Uncharacterized protein</fullName>
    </submittedName>
</protein>
<evidence type="ECO:0000313" key="2">
    <source>
        <dbReference type="Proteomes" id="UP000217763"/>
    </source>
</evidence>
<dbReference type="KEGG" id="zdf:AN401_04035"/>
<dbReference type="EMBL" id="CP012621">
    <property type="protein sequence ID" value="ATG73123.1"/>
    <property type="molecule type" value="Genomic_DNA"/>
</dbReference>
<organism evidence="1 2">
    <name type="scientific">Zobellella denitrificans</name>
    <dbReference type="NCBI Taxonomy" id="347534"/>
    <lineage>
        <taxon>Bacteria</taxon>
        <taxon>Pseudomonadati</taxon>
        <taxon>Pseudomonadota</taxon>
        <taxon>Gammaproteobacteria</taxon>
        <taxon>Aeromonadales</taxon>
        <taxon>Aeromonadaceae</taxon>
        <taxon>Zobellella</taxon>
    </lineage>
</organism>